<feature type="region of interest" description="Disordered" evidence="1">
    <location>
        <begin position="264"/>
        <end position="313"/>
    </location>
</feature>
<keyword evidence="3" id="KW-1185">Reference proteome</keyword>
<evidence type="ECO:0000313" key="2">
    <source>
        <dbReference type="EMBL" id="KAL3776932.1"/>
    </source>
</evidence>
<feature type="compositionally biased region" description="Pro residues" evidence="1">
    <location>
        <begin position="284"/>
        <end position="299"/>
    </location>
</feature>
<dbReference type="EMBL" id="JALLPJ020001075">
    <property type="protein sequence ID" value="KAL3776932.1"/>
    <property type="molecule type" value="Genomic_DNA"/>
</dbReference>
<name>A0ABD3NPA4_9STRA</name>
<feature type="region of interest" description="Disordered" evidence="1">
    <location>
        <begin position="348"/>
        <end position="379"/>
    </location>
</feature>
<evidence type="ECO:0000256" key="1">
    <source>
        <dbReference type="SAM" id="MobiDB-lite"/>
    </source>
</evidence>
<evidence type="ECO:0000313" key="3">
    <source>
        <dbReference type="Proteomes" id="UP001530400"/>
    </source>
</evidence>
<comment type="caution">
    <text evidence="2">The sequence shown here is derived from an EMBL/GenBank/DDBJ whole genome shotgun (WGS) entry which is preliminary data.</text>
</comment>
<protein>
    <submittedName>
        <fullName evidence="2">Uncharacterized protein</fullName>
    </submittedName>
</protein>
<feature type="region of interest" description="Disordered" evidence="1">
    <location>
        <begin position="404"/>
        <end position="428"/>
    </location>
</feature>
<organism evidence="2 3">
    <name type="scientific">Cyclotella atomus</name>
    <dbReference type="NCBI Taxonomy" id="382360"/>
    <lineage>
        <taxon>Eukaryota</taxon>
        <taxon>Sar</taxon>
        <taxon>Stramenopiles</taxon>
        <taxon>Ochrophyta</taxon>
        <taxon>Bacillariophyta</taxon>
        <taxon>Coscinodiscophyceae</taxon>
        <taxon>Thalassiosirophycidae</taxon>
        <taxon>Stephanodiscales</taxon>
        <taxon>Stephanodiscaceae</taxon>
        <taxon>Cyclotella</taxon>
    </lineage>
</organism>
<proteinExistence type="predicted"/>
<gene>
    <name evidence="2" type="ORF">ACHAWO_005571</name>
</gene>
<sequence length="1703" mass="187363">MLRSLQPDLVLHGLDVPPSTVPSEGVYLVSGSGSFISRFLPSPQHRAWAITHVEMRFRDHPGHSKGKVARSLGNSVLGPLGLCPVFFHHAGFGGATDGIYAIGLGGSADPAEHVRRAPLPPLRRSLRHFWTPSLSPRDIVVCEPPPPTRSGRDWHGHCLLHEGAARMEGLFPVSDSSITCIGPSVFHPNKSVRRCLSPDEMLRLFDVPMAVDSSLSTTRWNLARGPAPFEEALPATIWAWILRTIWGNDGGVSSISLGSVTHSLGPTSPDSTNSAPSNDTASSPPSPPIASPTAAPPLVPSTDSPIAPPTTAPLSTLVLPSSLAPAPSSHNPAWFHEDVIPPLTAREYESDDELSVDEDAIPPLTVREGDSDDESSVDSYFLDSAPQYDSFDDESESGSVFSRVLGFDNESDGDSLMPRRRGKHKWDEGSTATTSLLSLCSGSTSSLYSADENSTDSDGAWNFVDVVPDDTSTVSNSTAASSGSGLDSLSSFESVASMPTVIHGQPTITTPSPDTLKAVREATIGKKAVRADDAAVPVTLWDMRISGDQPLEDRTKAFTGFRAFGRRMFLRAIYSDCIDELEKEFGAAWPHMARTIDGRMTKLAWRLQGIRNLLWYVDNTNFFEYKAGSKTYYFRFPMYYRKMVRDGSGILHDITNPFHWEKVVLKPPGPGYVPTKPWVYKVRMDSSMASDMFTFVDDERVTGATEELTWQASHTVGGKQAYLGIQDAARKVGPCSQTPRAWAGAVVHVVPDLGVCVLTSEEKWLKLKQIVGKYLGLVLAGEEELNHKDLLSDRGFLVYVTRAYPGMVPYLKGFHLTIEMWRGNRDAEGWKLPAKALESSVPRDNHLGSLDDDAAELAYLMRKKAAMIARAPESGKTKVAPRLLADLQALQELTSAPLPPLRVVRPALVVQVLYGFADASGKGLGSTVQGYPARSLVESASNPRFRVGVWGRDDEAESSNFRELANLILTVEEEAAAGHLTRAEFYLFTDNSTAESAFYKGSSTSPKLHALILRLRKLELRYGLILHIIHVSGKRMIAQGTDGCSRGVLLEGVMAGEDMLSFVELGKTALERSPTLLPWIQSWCLDSSVQPLTPEEWYEGGHGIVGGARDKHNVWIPEHEPAGKTHLWAPSPAAADAALEELLKARHKRTDTFHIVVIPRLLTPRWRRLFHKAADCCFTVAPGTVPGNLAEPRSWWTWEGNCTACAQIVKPMQGIFCANFAGSRGDWPPCRQAWHGQCYECLGQGLFPLAILHDDNAAEWVRQTKRASRLNSACDGVHAVIPFQCELCWCRNLTGSDLQLPRDLRLQQCIRRANLDAFAGKAKTTVASHVRGVKRAVDLSSVLRKPPSVSQTLRGPMPLDDIVGMSLAIEMLMYSQSVAGRIKDHIQFDTMRKLRSTFSRSWDSSPIGVTEGAAFSRGTGKVRMTSCPSQSQWFTDFLLGAQDRMGYDTKKQLPLQLKAIVKMLELVRQDLDEREAAESALLLRFGALVAILTAGSLRGHEGFYLDIAATKAHLEDGKQGVLPEKFSKQRILSEDEVLALPTVCICLMGKFKGETGERYHSIILANETMSGLTTRWWVESLMALCDSEGRTKGFAFDEVKDTPPESAEYNALFRQYLQRLQECYPDLFSAREDVTRYGISRSLRKSAVTRAGKAGLSELEVSAVNRWRTIEKAKGSRPKHNMLTHYTDARALAPMTWKYSYVL</sequence>
<feature type="compositionally biased region" description="Polar residues" evidence="1">
    <location>
        <begin position="264"/>
        <end position="279"/>
    </location>
</feature>
<feature type="compositionally biased region" description="Acidic residues" evidence="1">
    <location>
        <begin position="349"/>
        <end position="360"/>
    </location>
</feature>
<reference evidence="2 3" key="1">
    <citation type="submission" date="2024-10" db="EMBL/GenBank/DDBJ databases">
        <title>Updated reference genomes for cyclostephanoid diatoms.</title>
        <authorList>
            <person name="Roberts W.R."/>
            <person name="Alverson A.J."/>
        </authorList>
    </citation>
    <scope>NUCLEOTIDE SEQUENCE [LARGE SCALE GENOMIC DNA]</scope>
    <source>
        <strain evidence="2 3">AJA010-31</strain>
    </source>
</reference>
<dbReference type="Proteomes" id="UP001530400">
    <property type="component" value="Unassembled WGS sequence"/>
</dbReference>
<accession>A0ABD3NPA4</accession>